<dbReference type="OrthoDB" id="9798386at2"/>
<feature type="active site" description="Charge relay system" evidence="5 6">
    <location>
        <position position="288"/>
    </location>
</feature>
<dbReference type="InterPro" id="IPR000209">
    <property type="entry name" value="Peptidase_S8/S53_dom"/>
</dbReference>
<dbReference type="GO" id="GO:0004252">
    <property type="term" value="F:serine-type endopeptidase activity"/>
    <property type="evidence" value="ECO:0007669"/>
    <property type="project" value="UniProtKB-UniRule"/>
</dbReference>
<keyword evidence="4 6" id="KW-0720">Serine protease</keyword>
<dbReference type="InterPro" id="IPR017297">
    <property type="entry name" value="Peptidase_S8A_DPH-A"/>
</dbReference>
<evidence type="ECO:0000256" key="9">
    <source>
        <dbReference type="SAM" id="SignalP"/>
    </source>
</evidence>
<dbReference type="PIRSF" id="PIRSF037854">
    <property type="entry name" value="Dihydropyridine_esterase"/>
    <property type="match status" value="1"/>
</dbReference>
<dbReference type="RefSeq" id="WP_153525987.1">
    <property type="nucleotide sequence ID" value="NZ_JBEPDZ010000028.1"/>
</dbReference>
<keyword evidence="12" id="KW-1185">Reference proteome</keyword>
<dbReference type="Proteomes" id="UP000419138">
    <property type="component" value="Unassembled WGS sequence"/>
</dbReference>
<evidence type="ECO:0000256" key="8">
    <source>
        <dbReference type="SAM" id="MobiDB-lite"/>
    </source>
</evidence>
<accession>A0A646KRH1</accession>
<dbReference type="PANTHER" id="PTHR43806">
    <property type="entry name" value="PEPTIDASE S8"/>
    <property type="match status" value="1"/>
</dbReference>
<dbReference type="InterPro" id="IPR050131">
    <property type="entry name" value="Peptidase_S8_subtilisin-like"/>
</dbReference>
<feature type="region of interest" description="Disordered" evidence="8">
    <location>
        <begin position="275"/>
        <end position="310"/>
    </location>
</feature>
<dbReference type="InterPro" id="IPR022398">
    <property type="entry name" value="Peptidase_S8_His-AS"/>
</dbReference>
<sequence>MLSRRRQNLGAATLTTAVAAALVAGLTAPASSASPALPGATAAAAASATGAELTQKSSNGKTAGLRWVTLITGDRVGVDGDGKAVTVDRAKGRENVPVQTFTHGGDTYVVPYDARALLADGRLDRRLFNITELSRAESRKAYRKGLKVIVAYSGASAATAKQGLRSTDDVQISRNLPSMNADAVTVSEREAGALWEALTRTTSGKDARTAAVSGVEHIWLDGVRTADLDKSVAQIGVPKAWDGDYDGTDVKVAVLDSGVDDSHPDLRNQVVAEKNFSESEDAKDRDGHGTHVASTVAGTGAKSGGTHKGVAPGAKILNGKVLDDYGSGMDSGIIAGMDWAVEQGADVINMSLGGKDTPEIDPLEAHVNKLTAEKGVLFAIAAGNSGPGAGSVGSPGTADAALTVGAVDDKNELADFSSVGPRSGGGAVKPDVTAPGVDITAAAAAGTGSGSPEGYVSMSGTSMAAPHVAGAAALLKEQHPSWKAEQLKAVLTASTEDGGYTAFQQGTGRIAVDQAIKQSIVAESSSVSFAKQAWPHHDDTPETQKVTYRNLSDQDITLDVTVTGLGPQGKAAPAGFFALGAQKVDVPAGGTASVDLTADTRVGDDDGHYTAAVVATGGGQSVRSVAAVEREAESYDLTVKYVGRDGEPSDGFSAILGSLDDWNFGWQNLTSESGTTRIRVPKGEYALDAGAAVNPTDSTKGFDHLLQPKLVMHKDTTVTVDARKAKPVAISVPDTKAKLDDAQLSYVVSRPDMNMGADNRYSSLANVRTAHLGPQITDGSFSEAWATNWTSGAATQYTTLTGGTVKKYSTGYTKKFKAADFAKAKVNAAASAKNKRGGMYTLGQSDVTGFYTTSPAMAFPGSRTLHLASDGKAVWRMGTVQFGPKDPDGSFTQEAGYDTPDKKYTAGKSYTETLGGGVHSPRVSESNGVFRQGNEIAGSTYVFADAQGNDGSSDFSSAKTTLHQGKTRIGENSDPLSGRETFEVGAEDVEYTLASSVKRDKKVAKSASRIDVSWTFRSKKPAEGEVAALPVSSVRFNPELALDDTAPAGRKTTIPVTVEGPAAGKGLKSLKVSASYDGGRTWKKVTVAKGEITVKNPAKGKSISFKAQIVDTKKNKSTITVYDAYFGK</sequence>
<dbReference type="PROSITE" id="PS00138">
    <property type="entry name" value="SUBTILASE_SER"/>
    <property type="match status" value="1"/>
</dbReference>
<evidence type="ECO:0000256" key="4">
    <source>
        <dbReference type="ARBA" id="ARBA00022825"/>
    </source>
</evidence>
<reference evidence="11 12" key="1">
    <citation type="submission" date="2019-05" db="EMBL/GenBank/DDBJ databases">
        <title>Comparative genomics and metabolomics analyses of clavulanic acid producing Streptomyces species provides insight into specialized metabolism and evolution of beta-lactam biosynthetic gene clusters.</title>
        <authorList>
            <person name="Moore M.A."/>
            <person name="Cruz-Morales P."/>
            <person name="Barona Gomez F."/>
            <person name="Kapil T."/>
        </authorList>
    </citation>
    <scope>NUCLEOTIDE SEQUENCE [LARGE SCALE GENOMIC DNA]</scope>
    <source>
        <strain evidence="11 12">NRRL 5741</strain>
    </source>
</reference>
<dbReference type="PROSITE" id="PS00136">
    <property type="entry name" value="SUBTILASE_ASP"/>
    <property type="match status" value="1"/>
</dbReference>
<keyword evidence="9" id="KW-0732">Signal</keyword>
<dbReference type="InterPro" id="IPR015500">
    <property type="entry name" value="Peptidase_S8_subtilisin-rel"/>
</dbReference>
<evidence type="ECO:0000256" key="7">
    <source>
        <dbReference type="RuleBase" id="RU003355"/>
    </source>
</evidence>
<keyword evidence="3 6" id="KW-0378">Hydrolase</keyword>
<dbReference type="GO" id="GO:0006508">
    <property type="term" value="P:proteolysis"/>
    <property type="evidence" value="ECO:0007669"/>
    <property type="project" value="UniProtKB-KW"/>
</dbReference>
<proteinExistence type="inferred from homology"/>
<dbReference type="AlphaFoldDB" id="A0A646KRH1"/>
<dbReference type="PROSITE" id="PS51892">
    <property type="entry name" value="SUBTILASE"/>
    <property type="match status" value="1"/>
</dbReference>
<dbReference type="SUPFAM" id="SSF52743">
    <property type="entry name" value="Subtilisin-like"/>
    <property type="match status" value="1"/>
</dbReference>
<organism evidence="11 12">
    <name type="scientific">Streptomyces jumonjinensis</name>
    <dbReference type="NCBI Taxonomy" id="1945"/>
    <lineage>
        <taxon>Bacteria</taxon>
        <taxon>Bacillati</taxon>
        <taxon>Actinomycetota</taxon>
        <taxon>Actinomycetes</taxon>
        <taxon>Kitasatosporales</taxon>
        <taxon>Streptomycetaceae</taxon>
        <taxon>Streptomyces</taxon>
    </lineage>
</organism>
<evidence type="ECO:0000256" key="6">
    <source>
        <dbReference type="PROSITE-ProRule" id="PRU01240"/>
    </source>
</evidence>
<dbReference type="PRINTS" id="PR00723">
    <property type="entry name" value="SUBTILISIN"/>
</dbReference>
<dbReference type="Gene3D" id="3.40.50.200">
    <property type="entry name" value="Peptidase S8/S53 domain"/>
    <property type="match status" value="1"/>
</dbReference>
<feature type="active site" description="Charge relay system" evidence="5 6">
    <location>
        <position position="256"/>
    </location>
</feature>
<dbReference type="InterPro" id="IPR023828">
    <property type="entry name" value="Peptidase_S8_Ser-AS"/>
</dbReference>
<dbReference type="InterPro" id="IPR006311">
    <property type="entry name" value="TAT_signal"/>
</dbReference>
<dbReference type="PANTHER" id="PTHR43806:SF11">
    <property type="entry name" value="CEREVISIN-RELATED"/>
    <property type="match status" value="1"/>
</dbReference>
<evidence type="ECO:0000256" key="3">
    <source>
        <dbReference type="ARBA" id="ARBA00022801"/>
    </source>
</evidence>
<dbReference type="Pfam" id="PF00082">
    <property type="entry name" value="Peptidase_S8"/>
    <property type="match status" value="1"/>
</dbReference>
<comment type="similarity">
    <text evidence="1 6 7">Belongs to the peptidase S8 family.</text>
</comment>
<dbReference type="PROSITE" id="PS00137">
    <property type="entry name" value="SUBTILASE_HIS"/>
    <property type="match status" value="1"/>
</dbReference>
<feature type="compositionally biased region" description="Polar residues" evidence="8">
    <location>
        <begin position="954"/>
        <end position="964"/>
    </location>
</feature>
<comment type="caution">
    <text evidence="11">The sequence shown here is derived from an EMBL/GenBank/DDBJ whole genome shotgun (WGS) entry which is preliminary data.</text>
</comment>
<feature type="chain" id="PRO_5038953226" evidence="9">
    <location>
        <begin position="33"/>
        <end position="1128"/>
    </location>
</feature>
<evidence type="ECO:0000313" key="11">
    <source>
        <dbReference type="EMBL" id="MQT04700.1"/>
    </source>
</evidence>
<feature type="region of interest" description="Disordered" evidence="8">
    <location>
        <begin position="954"/>
        <end position="978"/>
    </location>
</feature>
<keyword evidence="2 6" id="KW-0645">Protease</keyword>
<evidence type="ECO:0000256" key="2">
    <source>
        <dbReference type="ARBA" id="ARBA00022670"/>
    </source>
</evidence>
<evidence type="ECO:0000256" key="5">
    <source>
        <dbReference type="PIRSR" id="PIRSR615500-1"/>
    </source>
</evidence>
<evidence type="ECO:0000256" key="1">
    <source>
        <dbReference type="ARBA" id="ARBA00011073"/>
    </source>
</evidence>
<dbReference type="PROSITE" id="PS51318">
    <property type="entry name" value="TAT"/>
    <property type="match status" value="1"/>
</dbReference>
<gene>
    <name evidence="11" type="ORF">FF041_32470</name>
</gene>
<protein>
    <submittedName>
        <fullName evidence="11">Peptidase S8</fullName>
    </submittedName>
</protein>
<evidence type="ECO:0000259" key="10">
    <source>
        <dbReference type="Pfam" id="PF00082"/>
    </source>
</evidence>
<feature type="compositionally biased region" description="Basic and acidic residues" evidence="8">
    <location>
        <begin position="275"/>
        <end position="289"/>
    </location>
</feature>
<dbReference type="EMBL" id="VCLA01000192">
    <property type="protein sequence ID" value="MQT04700.1"/>
    <property type="molecule type" value="Genomic_DNA"/>
</dbReference>
<feature type="active site" description="Charge relay system" evidence="5 6">
    <location>
        <position position="462"/>
    </location>
</feature>
<feature type="domain" description="Peptidase S8/S53" evidence="10">
    <location>
        <begin position="247"/>
        <end position="506"/>
    </location>
</feature>
<dbReference type="InterPro" id="IPR023827">
    <property type="entry name" value="Peptidase_S8_Asp-AS"/>
</dbReference>
<evidence type="ECO:0000313" key="12">
    <source>
        <dbReference type="Proteomes" id="UP000419138"/>
    </source>
</evidence>
<dbReference type="InterPro" id="IPR036852">
    <property type="entry name" value="Peptidase_S8/S53_dom_sf"/>
</dbReference>
<name>A0A646KRH1_STRJU</name>
<feature type="signal peptide" evidence="9">
    <location>
        <begin position="1"/>
        <end position="32"/>
    </location>
</feature>